<dbReference type="RefSeq" id="WP_179258590.1">
    <property type="nucleotide sequence ID" value="NZ_MTHB01000265.1"/>
</dbReference>
<evidence type="ECO:0000313" key="2">
    <source>
        <dbReference type="Proteomes" id="UP000214720"/>
    </source>
</evidence>
<sequence>MSAAEGIRTAVLGRIGLAIISQWMFSPDLADGTVSAVFTDWQLRPSSCELSVRTTAW</sequence>
<dbReference type="EMBL" id="MTHB01000265">
    <property type="protein sequence ID" value="OXC72733.1"/>
    <property type="molecule type" value="Genomic_DNA"/>
</dbReference>
<reference evidence="2" key="1">
    <citation type="submission" date="2017-01" db="EMBL/GenBank/DDBJ databases">
        <title>Genome Analysis of Deinococcus marmoris KOPRI26562.</title>
        <authorList>
            <person name="Kim J.H."/>
            <person name="Oh H.-M."/>
        </authorList>
    </citation>
    <scope>NUCLEOTIDE SEQUENCE [LARGE SCALE GENOMIC DNA]</scope>
    <source>
        <strain evidence="2">PAMC 26633</strain>
    </source>
</reference>
<name>A0A226WNQ2_CABSO</name>
<dbReference type="AlphaFoldDB" id="A0A226WNQ2"/>
<dbReference type="Proteomes" id="UP000214720">
    <property type="component" value="Unassembled WGS sequence"/>
</dbReference>
<organism evidence="1 2">
    <name type="scientific">Caballeronia sordidicola</name>
    <name type="common">Burkholderia sordidicola</name>
    <dbReference type="NCBI Taxonomy" id="196367"/>
    <lineage>
        <taxon>Bacteria</taxon>
        <taxon>Pseudomonadati</taxon>
        <taxon>Pseudomonadota</taxon>
        <taxon>Betaproteobacteria</taxon>
        <taxon>Burkholderiales</taxon>
        <taxon>Burkholderiaceae</taxon>
        <taxon>Caballeronia</taxon>
    </lineage>
</organism>
<dbReference type="Gene3D" id="3.40.190.290">
    <property type="match status" value="1"/>
</dbReference>
<accession>A0A226WNQ2</accession>
<comment type="caution">
    <text evidence="1">The sequence shown here is derived from an EMBL/GenBank/DDBJ whole genome shotgun (WGS) entry which is preliminary data.</text>
</comment>
<gene>
    <name evidence="1" type="ORF">BSU04_40620</name>
</gene>
<evidence type="ECO:0000313" key="1">
    <source>
        <dbReference type="EMBL" id="OXC72733.1"/>
    </source>
</evidence>
<protein>
    <submittedName>
        <fullName evidence="1">Transcriptional regulator, LysR family</fullName>
    </submittedName>
</protein>
<proteinExistence type="predicted"/>